<dbReference type="EMBL" id="MNYI01000165">
    <property type="protein sequence ID" value="OIP38899.1"/>
    <property type="molecule type" value="Genomic_DNA"/>
</dbReference>
<name>A0A1J5DTV9_9BACT</name>
<comment type="caution">
    <text evidence="1">The sequence shown here is derived from an EMBL/GenBank/DDBJ whole genome shotgun (WGS) entry which is preliminary data.</text>
</comment>
<dbReference type="Proteomes" id="UP000183085">
    <property type="component" value="Unassembled WGS sequence"/>
</dbReference>
<reference evidence="1 2" key="1">
    <citation type="journal article" date="2016" name="Environ. Microbiol.">
        <title>Genomic resolution of a cold subsurface aquifer community provides metabolic insights for novel microbes adapted to high CO concentrations.</title>
        <authorList>
            <person name="Probst A.J."/>
            <person name="Castelle C.J."/>
            <person name="Singh A."/>
            <person name="Brown C.T."/>
            <person name="Anantharaman K."/>
            <person name="Sharon I."/>
            <person name="Hug L.A."/>
            <person name="Burstein D."/>
            <person name="Emerson J.B."/>
            <person name="Thomas B.C."/>
            <person name="Banfield J.F."/>
        </authorList>
    </citation>
    <scope>NUCLEOTIDE SEQUENCE [LARGE SCALE GENOMIC DNA]</scope>
    <source>
        <strain evidence="1">CG2_30_40_21</strain>
    </source>
</reference>
<evidence type="ECO:0000313" key="2">
    <source>
        <dbReference type="Proteomes" id="UP000183085"/>
    </source>
</evidence>
<organism evidence="1 2">
    <name type="scientific">Candidatus Desantisbacteria bacterium CG2_30_40_21</name>
    <dbReference type="NCBI Taxonomy" id="1817895"/>
    <lineage>
        <taxon>Bacteria</taxon>
        <taxon>Candidatus Desantisiibacteriota</taxon>
    </lineage>
</organism>
<protein>
    <submittedName>
        <fullName evidence="1">Uncharacterized protein</fullName>
    </submittedName>
</protein>
<accession>A0A1J5DTV9</accession>
<dbReference type="AlphaFoldDB" id="A0A1J5DTV9"/>
<dbReference type="PROSITE" id="PS51257">
    <property type="entry name" value="PROKAR_LIPOPROTEIN"/>
    <property type="match status" value="1"/>
</dbReference>
<dbReference type="STRING" id="1817895.AUJ95_06145"/>
<proteinExistence type="predicted"/>
<sequence length="225" mass="26033">MKKALLLAIVLCVFIGCGEKKGTFIRKANPDFKGHTAQFVRYGFSIKLYPEYKNVAGDDHAFCFVPNNEASKGTRKNLAVLFWPRDAGLYKKYLDAVSNPENFQDVDMLIKLEELGVTDKLVKVYKMNKPDFELACVIWTKEHKFLKKQFHRLRLELFPKNKKYQITVVMNGYEGDLNKLFNMAESIGSFPVKEKSIKRDKDKELLYPQTLEPLNPFSKPLKPLE</sequence>
<evidence type="ECO:0000313" key="1">
    <source>
        <dbReference type="EMBL" id="OIP38899.1"/>
    </source>
</evidence>
<gene>
    <name evidence="1" type="ORF">AUJ95_06145</name>
</gene>